<dbReference type="SUPFAM" id="SSF51735">
    <property type="entry name" value="NAD(P)-binding Rossmann-fold domains"/>
    <property type="match status" value="1"/>
</dbReference>
<protein>
    <recommendedName>
        <fullName evidence="1">Gfo/Idh/MocA-like oxidoreductase N-terminal domain-containing protein</fullName>
    </recommendedName>
</protein>
<dbReference type="Pfam" id="PF01408">
    <property type="entry name" value="GFO_IDH_MocA"/>
    <property type="match status" value="1"/>
</dbReference>
<dbReference type="InterPro" id="IPR006311">
    <property type="entry name" value="TAT_signal"/>
</dbReference>
<dbReference type="PANTHER" id="PTHR43818">
    <property type="entry name" value="BCDNA.GH03377"/>
    <property type="match status" value="1"/>
</dbReference>
<dbReference type="InterPro" id="IPR000683">
    <property type="entry name" value="Gfo/Idh/MocA-like_OxRdtase_N"/>
</dbReference>
<dbReference type="PROSITE" id="PS51318">
    <property type="entry name" value="TAT"/>
    <property type="match status" value="1"/>
</dbReference>
<dbReference type="Gene3D" id="3.40.50.720">
    <property type="entry name" value="NAD(P)-binding Rossmann-like Domain"/>
    <property type="match status" value="1"/>
</dbReference>
<reference evidence="2" key="1">
    <citation type="journal article" date="2014" name="Front. Microbiol.">
        <title>High frequency of phylogenetically diverse reductive dehalogenase-homologous genes in deep subseafloor sedimentary metagenomes.</title>
        <authorList>
            <person name="Kawai M."/>
            <person name="Futagami T."/>
            <person name="Toyoda A."/>
            <person name="Takaki Y."/>
            <person name="Nishi S."/>
            <person name="Hori S."/>
            <person name="Arai W."/>
            <person name="Tsubouchi T."/>
            <person name="Morono Y."/>
            <person name="Uchiyama I."/>
            <person name="Ito T."/>
            <person name="Fujiyama A."/>
            <person name="Inagaki F."/>
            <person name="Takami H."/>
        </authorList>
    </citation>
    <scope>NUCLEOTIDE SEQUENCE</scope>
    <source>
        <strain evidence="2">Expedition CK06-06</strain>
    </source>
</reference>
<dbReference type="InterPro" id="IPR050463">
    <property type="entry name" value="Gfo/Idh/MocA_oxidrdct_glycsds"/>
</dbReference>
<dbReference type="PANTHER" id="PTHR43818:SF10">
    <property type="entry name" value="NADH-DEPENDENT DEHYDROGENASE-RELATED"/>
    <property type="match status" value="1"/>
</dbReference>
<feature type="domain" description="Gfo/Idh/MocA-like oxidoreductase N-terminal" evidence="1">
    <location>
        <begin position="41"/>
        <end position="138"/>
    </location>
</feature>
<name>X0XSB6_9ZZZZ</name>
<proteinExistence type="predicted"/>
<feature type="non-terminal residue" evidence="2">
    <location>
        <position position="138"/>
    </location>
</feature>
<dbReference type="InterPro" id="IPR036291">
    <property type="entry name" value="NAD(P)-bd_dom_sf"/>
</dbReference>
<accession>X0XSB6</accession>
<comment type="caution">
    <text evidence="2">The sequence shown here is derived from an EMBL/GenBank/DDBJ whole genome shotgun (WGS) entry which is preliminary data.</text>
</comment>
<evidence type="ECO:0000313" key="2">
    <source>
        <dbReference type="EMBL" id="GAG46069.1"/>
    </source>
</evidence>
<dbReference type="GO" id="GO:0000166">
    <property type="term" value="F:nucleotide binding"/>
    <property type="evidence" value="ECO:0007669"/>
    <property type="project" value="InterPro"/>
</dbReference>
<dbReference type="AlphaFoldDB" id="X0XSB6"/>
<dbReference type="EMBL" id="BARS01052825">
    <property type="protein sequence ID" value="GAG46069.1"/>
    <property type="molecule type" value="Genomic_DNA"/>
</dbReference>
<organism evidence="2">
    <name type="scientific">marine sediment metagenome</name>
    <dbReference type="NCBI Taxonomy" id="412755"/>
    <lineage>
        <taxon>unclassified sequences</taxon>
        <taxon>metagenomes</taxon>
        <taxon>ecological metagenomes</taxon>
    </lineage>
</organism>
<gene>
    <name evidence="2" type="ORF">S01H1_78483</name>
</gene>
<sequence>MMETKFLQRRRFLKSTAATGIGLLILPSGTLSGANAPSNKLNVALIGTWGRGRAHHGPISSENVVALCDVDENKMAQAAKKFPNAKHYVDWRKCLEQKDLDAVICCTTDHTHAFVANWALNRDLHVFCEKPLGNTVEE</sequence>
<evidence type="ECO:0000259" key="1">
    <source>
        <dbReference type="Pfam" id="PF01408"/>
    </source>
</evidence>